<proteinExistence type="predicted"/>
<dbReference type="Gene3D" id="2.60.120.560">
    <property type="entry name" value="Exo-inulinase, domain 1"/>
    <property type="match status" value="1"/>
</dbReference>
<accession>A0A285D3A1</accession>
<dbReference type="InterPro" id="IPR050964">
    <property type="entry name" value="Striated_Muscle_Regulatory"/>
</dbReference>
<dbReference type="CDD" id="cd00063">
    <property type="entry name" value="FN3"/>
    <property type="match status" value="2"/>
</dbReference>
<evidence type="ECO:0000256" key="1">
    <source>
        <dbReference type="ARBA" id="ARBA00022737"/>
    </source>
</evidence>
<dbReference type="EMBL" id="OAOQ01000021">
    <property type="protein sequence ID" value="SNX74262.1"/>
    <property type="molecule type" value="Genomic_DNA"/>
</dbReference>
<dbReference type="InterPro" id="IPR013783">
    <property type="entry name" value="Ig-like_fold"/>
</dbReference>
<dbReference type="InterPro" id="IPR036116">
    <property type="entry name" value="FN3_sf"/>
</dbReference>
<dbReference type="Gene3D" id="2.60.40.10">
    <property type="entry name" value="Immunoglobulins"/>
    <property type="match status" value="3"/>
</dbReference>
<dbReference type="PANTHER" id="PTHR13817">
    <property type="entry name" value="TITIN"/>
    <property type="match status" value="1"/>
</dbReference>
<dbReference type="RefSeq" id="WP_097031612.1">
    <property type="nucleotide sequence ID" value="NZ_OAOQ01000021.1"/>
</dbReference>
<keyword evidence="1" id="KW-0677">Repeat</keyword>
<dbReference type="PANTHER" id="PTHR13817:SF166">
    <property type="entry name" value="NEURONAL IGCAM-RELATED"/>
    <property type="match status" value="1"/>
</dbReference>
<dbReference type="SUPFAM" id="SSF49265">
    <property type="entry name" value="Fibronectin type III"/>
    <property type="match status" value="2"/>
</dbReference>
<evidence type="ECO:0000313" key="4">
    <source>
        <dbReference type="Proteomes" id="UP000219467"/>
    </source>
</evidence>
<dbReference type="AlphaFoldDB" id="A0A285D3A1"/>
<dbReference type="Proteomes" id="UP000219467">
    <property type="component" value="Unassembled WGS sequence"/>
</dbReference>
<dbReference type="SMART" id="SM00060">
    <property type="entry name" value="FN3"/>
    <property type="match status" value="2"/>
</dbReference>
<feature type="domain" description="Fibronectin type-III" evidence="2">
    <location>
        <begin position="540"/>
        <end position="634"/>
    </location>
</feature>
<dbReference type="PROSITE" id="PS50853">
    <property type="entry name" value="FN3"/>
    <property type="match status" value="2"/>
</dbReference>
<gene>
    <name evidence="3" type="ORF">SAMN05878503_1212</name>
</gene>
<dbReference type="Gene3D" id="2.60.40.2700">
    <property type="match status" value="1"/>
</dbReference>
<name>A0A285D3A1_9RHOB</name>
<reference evidence="4" key="1">
    <citation type="submission" date="2017-08" db="EMBL/GenBank/DDBJ databases">
        <authorList>
            <person name="Varghese N."/>
            <person name="Submissions S."/>
        </authorList>
    </citation>
    <scope>NUCLEOTIDE SEQUENCE [LARGE SCALE GENOMIC DNA]</scope>
    <source>
        <strain evidence="4">JA234</strain>
    </source>
</reference>
<feature type="domain" description="Fibronectin type-III" evidence="2">
    <location>
        <begin position="212"/>
        <end position="302"/>
    </location>
</feature>
<keyword evidence="4" id="KW-1185">Reference proteome</keyword>
<sequence>MISLALALGAGTPLEPAAAASAVFTAHVRPAILAVRDDTSLAETLPVSATDPANYLSRKGAIVSATAEWSVDAGPWTLDGTARVRTGAAVRARVAVVDSAGNAFVFGAGTTVVLPQAPRLAAPLAAVLSERGQTLAPVEAGAAFTGEGLSFTLAPVSADIAALGLALDAATGRISGRPTTLVAAAPVVVRAVNAGGQAEAGFALTVADQPEPMAAPAVTASGAGGVLVARAAAPADNHAPILRYDLRHSTDGTTWTEVTAIAELWTLTGLAAGIPCHVQTRAVNALGVGPWSASGSAIVPVVAVLASRPPAMAPLYEGQSVQDVPFHAEMIAPANFTVEGDSIATVSVTFLGDAVSADQPLLEGQRAGFQVTVRTTGGAERAFATDPVTVQYASRLQTDSDNTLILDINSLVPSDQGVPVSVTSGAYALARTWPVLVSQDNLAAGPVSLLPPRLFGTAMVGETLTAESGLWTYAEADPEPDLILQWCRDGVAIDGATGTSHVLTGADAGAAITVAETAISGSRTAMAISTAVTVSVPDTVPGQVAGLSAVAGDGQVALTWTVPASDGGSPIIDYIVEYASGAGWSVFADGTGTGTGATVIGLTNGTGYSFRVLAVNAIGAGEASAPVTATPASGSLILPFVDDFNRADQLLSASPNWTAFIGSSPEIVGNVLKTSAGAATGENCVVANVDLPADQYVQVTVSEKLNVTVNGYFYAFLRWQDPGNWLKIRVRANGAARVLKSVGGVETTVSNIASVPVPLGGTLRVEAQGSTLRVISGSTVVATVTDTTFLGAGKAGLGFINASDEAGLPIGSLDNFECGAL</sequence>
<evidence type="ECO:0000313" key="3">
    <source>
        <dbReference type="EMBL" id="SNX74262.1"/>
    </source>
</evidence>
<evidence type="ECO:0000259" key="2">
    <source>
        <dbReference type="PROSITE" id="PS50853"/>
    </source>
</evidence>
<dbReference type="OrthoDB" id="7869753at2"/>
<dbReference type="PRINTS" id="PR00014">
    <property type="entry name" value="FNTYPEIII"/>
</dbReference>
<organism evidence="3 4">
    <name type="scientific">Cereibacter ovatus</name>
    <dbReference type="NCBI Taxonomy" id="439529"/>
    <lineage>
        <taxon>Bacteria</taxon>
        <taxon>Pseudomonadati</taxon>
        <taxon>Pseudomonadota</taxon>
        <taxon>Alphaproteobacteria</taxon>
        <taxon>Rhodobacterales</taxon>
        <taxon>Paracoccaceae</taxon>
        <taxon>Cereibacter</taxon>
    </lineage>
</organism>
<dbReference type="Pfam" id="PF00041">
    <property type="entry name" value="fn3"/>
    <property type="match status" value="1"/>
</dbReference>
<protein>
    <submittedName>
        <fullName evidence="3">Fibronectin type III domain protein</fullName>
    </submittedName>
</protein>
<dbReference type="InterPro" id="IPR003961">
    <property type="entry name" value="FN3_dom"/>
</dbReference>